<dbReference type="InterPro" id="IPR041901">
    <property type="entry name" value="RNAP_I_Rpa43_N"/>
</dbReference>
<organism evidence="8 9">
    <name type="scientific">Thyridium curvatum</name>
    <dbReference type="NCBI Taxonomy" id="1093900"/>
    <lineage>
        <taxon>Eukaryota</taxon>
        <taxon>Fungi</taxon>
        <taxon>Dikarya</taxon>
        <taxon>Ascomycota</taxon>
        <taxon>Pezizomycotina</taxon>
        <taxon>Sordariomycetes</taxon>
        <taxon>Sordariomycetidae</taxon>
        <taxon>Thyridiales</taxon>
        <taxon>Thyridiaceae</taxon>
        <taxon>Thyridium</taxon>
    </lineage>
</organism>
<comment type="function">
    <text evidence="5">DNA-dependent RNA polymerase which catalyzes the transcription of DNA into RNA using the four ribonucleoside triphosphates as substrates.</text>
</comment>
<dbReference type="GO" id="GO:0006362">
    <property type="term" value="P:transcription elongation by RNA polymerase I"/>
    <property type="evidence" value="ECO:0007669"/>
    <property type="project" value="TreeGrafter"/>
</dbReference>
<dbReference type="EMBL" id="SKBQ01000009">
    <property type="protein sequence ID" value="TPX06698.1"/>
    <property type="molecule type" value="Genomic_DNA"/>
</dbReference>
<dbReference type="OrthoDB" id="10250504at2759"/>
<dbReference type="InterPro" id="IPR036898">
    <property type="entry name" value="RNA_pol_Rpb7-like_N_sf"/>
</dbReference>
<feature type="domain" description="RPA43 OB" evidence="7">
    <location>
        <begin position="262"/>
        <end position="381"/>
    </location>
</feature>
<feature type="region of interest" description="Disordered" evidence="6">
    <location>
        <begin position="312"/>
        <end position="335"/>
    </location>
</feature>
<feature type="compositionally biased region" description="Polar residues" evidence="6">
    <location>
        <begin position="145"/>
        <end position="159"/>
    </location>
</feature>
<feature type="compositionally biased region" description="Basic residues" evidence="6">
    <location>
        <begin position="104"/>
        <end position="115"/>
    </location>
</feature>
<dbReference type="GO" id="GO:0006352">
    <property type="term" value="P:DNA-templated transcription initiation"/>
    <property type="evidence" value="ECO:0007669"/>
    <property type="project" value="UniProtKB-UniRule"/>
</dbReference>
<dbReference type="CDD" id="cd04328">
    <property type="entry name" value="RNAP_I_Rpa43_N"/>
    <property type="match status" value="1"/>
</dbReference>
<evidence type="ECO:0000256" key="5">
    <source>
        <dbReference type="RuleBase" id="RU369086"/>
    </source>
</evidence>
<feature type="compositionally biased region" description="Basic and acidic residues" evidence="6">
    <location>
        <begin position="423"/>
        <end position="439"/>
    </location>
</feature>
<feature type="region of interest" description="Disordered" evidence="6">
    <location>
        <begin position="1"/>
        <end position="160"/>
    </location>
</feature>
<keyword evidence="2 5" id="KW-0240">DNA-directed RNA polymerase</keyword>
<dbReference type="AlphaFoldDB" id="A0A507APE6"/>
<evidence type="ECO:0000256" key="3">
    <source>
        <dbReference type="ARBA" id="ARBA00023163"/>
    </source>
</evidence>
<evidence type="ECO:0000256" key="6">
    <source>
        <dbReference type="SAM" id="MobiDB-lite"/>
    </source>
</evidence>
<dbReference type="Gene3D" id="3.30.1490.120">
    <property type="entry name" value="RNA polymerase Rpb7-like, N-terminal domain"/>
    <property type="match status" value="1"/>
</dbReference>
<dbReference type="GO" id="GO:0005736">
    <property type="term" value="C:RNA polymerase I complex"/>
    <property type="evidence" value="ECO:0007669"/>
    <property type="project" value="TreeGrafter"/>
</dbReference>
<dbReference type="InterPro" id="IPR041178">
    <property type="entry name" value="RPA43_OB"/>
</dbReference>
<dbReference type="InParanoid" id="A0A507APE6"/>
<evidence type="ECO:0000313" key="8">
    <source>
        <dbReference type="EMBL" id="TPX06698.1"/>
    </source>
</evidence>
<reference evidence="8 9" key="1">
    <citation type="submission" date="2019-06" db="EMBL/GenBank/DDBJ databases">
        <title>Draft genome sequence of the filamentous fungus Phialemoniopsis curvata isolated from diesel fuel.</title>
        <authorList>
            <person name="Varaljay V.A."/>
            <person name="Lyon W.J."/>
            <person name="Crouch A.L."/>
            <person name="Drake C.E."/>
            <person name="Hollomon J.M."/>
            <person name="Nadeau L.J."/>
            <person name="Nunn H.S."/>
            <person name="Stevenson B.S."/>
            <person name="Bojanowski C.L."/>
            <person name="Crookes-Goodson W.J."/>
        </authorList>
    </citation>
    <scope>NUCLEOTIDE SEQUENCE [LARGE SCALE GENOMIC DNA]</scope>
    <source>
        <strain evidence="8 9">D216</strain>
    </source>
</reference>
<dbReference type="STRING" id="1093900.A0A507APE6"/>
<feature type="compositionally biased region" description="Low complexity" evidence="6">
    <location>
        <begin position="312"/>
        <end position="322"/>
    </location>
</feature>
<sequence>MAGHKSEEKRSKKQKKSDEKKRPRDEDEDDKHRKHKRSKSDAVVDDGAQDKKKKKSKRVDDADIDGGQEVEASIKKEKKKKSKKQRQDAAGNTEVEASDDAKEKKKRKKEAKKAKAAAEVSEDGQDEPDRILQDQIRESMDIDSPPTTNSKSTSFQPLDTPSDPKFPFFTQVISLYVPLYPIGFDKPISSVGEQHLAPMLNHYSPLLGGVLLAYRNVGLSERAIRPDPKNPPTDKTPAVLASIDEYAVGFGWLTADVDLFVPSRGAWLEGNVNLQTEGHIGVVCWDKFNASIEAKRMPRGWRFIDLVGGQQEAAAPDAAAEQDPFEDEENGEPEVEQMHATGYWVDAAGRRIKGKLRFRIKNFDVGIAGDHGYLSIEGTMLTEDEERDLAAEEREAERRRKLKTGGPKREARRAPAFSVTNFGREDQQEDSMQKQEVYKGSRPGTPDD</sequence>
<feature type="compositionally biased region" description="Acidic residues" evidence="6">
    <location>
        <begin position="323"/>
        <end position="335"/>
    </location>
</feature>
<evidence type="ECO:0000313" key="9">
    <source>
        <dbReference type="Proteomes" id="UP000319257"/>
    </source>
</evidence>
<feature type="region of interest" description="Disordered" evidence="6">
    <location>
        <begin position="384"/>
        <end position="448"/>
    </location>
</feature>
<dbReference type="Gene3D" id="2.40.50.1060">
    <property type="match status" value="1"/>
</dbReference>
<keyword evidence="3 5" id="KW-0804">Transcription</keyword>
<protein>
    <recommendedName>
        <fullName evidence="5">DNA-directed RNA polymerase subunit</fullName>
    </recommendedName>
</protein>
<accession>A0A507APE6</accession>
<dbReference type="PANTHER" id="PTHR12709:SF5">
    <property type="entry name" value="DNA-DIRECTED RNA POLYMERASE I SUBUNIT RPA43"/>
    <property type="match status" value="1"/>
</dbReference>
<dbReference type="PANTHER" id="PTHR12709">
    <property type="entry name" value="DNA-DIRECTED RNA POLYMERASE II, III"/>
    <property type="match status" value="1"/>
</dbReference>
<feature type="compositionally biased region" description="Basic and acidic residues" evidence="6">
    <location>
        <begin position="388"/>
        <end position="398"/>
    </location>
</feature>
<name>A0A507APE6_9PEZI</name>
<evidence type="ECO:0000256" key="4">
    <source>
        <dbReference type="ARBA" id="ARBA00023242"/>
    </source>
</evidence>
<dbReference type="Pfam" id="PF17875">
    <property type="entry name" value="RPA43_OB"/>
    <property type="match status" value="1"/>
</dbReference>
<comment type="subcellular location">
    <subcellularLocation>
        <location evidence="1 5">Nucleus</location>
    </subcellularLocation>
</comment>
<feature type="compositionally biased region" description="Basic and acidic residues" evidence="6">
    <location>
        <begin position="127"/>
        <end position="140"/>
    </location>
</feature>
<evidence type="ECO:0000256" key="1">
    <source>
        <dbReference type="ARBA" id="ARBA00004123"/>
    </source>
</evidence>
<evidence type="ECO:0000259" key="7">
    <source>
        <dbReference type="Pfam" id="PF17875"/>
    </source>
</evidence>
<dbReference type="RefSeq" id="XP_030988409.1">
    <property type="nucleotide sequence ID" value="XM_031136358.1"/>
</dbReference>
<proteinExistence type="predicted"/>
<comment type="caution">
    <text evidence="8">The sequence shown here is derived from an EMBL/GenBank/DDBJ whole genome shotgun (WGS) entry which is preliminary data.</text>
</comment>
<dbReference type="GeneID" id="41969641"/>
<dbReference type="InterPro" id="IPR045113">
    <property type="entry name" value="Rpb7-like"/>
</dbReference>
<feature type="compositionally biased region" description="Basic and acidic residues" evidence="6">
    <location>
        <begin position="1"/>
        <end position="25"/>
    </location>
</feature>
<dbReference type="Proteomes" id="UP000319257">
    <property type="component" value="Unassembled WGS sequence"/>
</dbReference>
<gene>
    <name evidence="8" type="ORF">E0L32_002194</name>
</gene>
<evidence type="ECO:0000256" key="2">
    <source>
        <dbReference type="ARBA" id="ARBA00022478"/>
    </source>
</evidence>
<keyword evidence="4 5" id="KW-0539">Nucleus</keyword>
<keyword evidence="9" id="KW-1185">Reference proteome</keyword>